<name>A0A8C8X8J1_PANLE</name>
<evidence type="ECO:0000256" key="2">
    <source>
        <dbReference type="SAM" id="MobiDB-lite"/>
    </source>
</evidence>
<dbReference type="GeneTree" id="ENSGT00940000153997"/>
<dbReference type="Ensembl" id="ENSPLOT00000017439.1">
    <property type="protein sequence ID" value="ENSPLOP00000015749.1"/>
    <property type="gene ID" value="ENSPLOG00000011549.1"/>
</dbReference>
<dbReference type="GO" id="GO:0051015">
    <property type="term" value="F:actin filament binding"/>
    <property type="evidence" value="ECO:0007669"/>
    <property type="project" value="Ensembl"/>
</dbReference>
<feature type="compositionally biased region" description="Basic residues" evidence="2">
    <location>
        <begin position="261"/>
        <end position="278"/>
    </location>
</feature>
<dbReference type="Pfam" id="PF05177">
    <property type="entry name" value="RCSD"/>
    <property type="match status" value="1"/>
</dbReference>
<feature type="compositionally biased region" description="Basic and acidic residues" evidence="2">
    <location>
        <begin position="98"/>
        <end position="108"/>
    </location>
</feature>
<reference evidence="5" key="2">
    <citation type="submission" date="2025-08" db="UniProtKB">
        <authorList>
            <consortium name="Ensembl"/>
        </authorList>
    </citation>
    <scope>IDENTIFICATION</scope>
</reference>
<organism evidence="5 6">
    <name type="scientific">Panthera leo</name>
    <name type="common">Lion</name>
    <dbReference type="NCBI Taxonomy" id="9689"/>
    <lineage>
        <taxon>Eukaryota</taxon>
        <taxon>Metazoa</taxon>
        <taxon>Chordata</taxon>
        <taxon>Craniata</taxon>
        <taxon>Vertebrata</taxon>
        <taxon>Euteleostomi</taxon>
        <taxon>Mammalia</taxon>
        <taxon>Eutheria</taxon>
        <taxon>Laurasiatheria</taxon>
        <taxon>Carnivora</taxon>
        <taxon>Feliformia</taxon>
        <taxon>Felidae</taxon>
        <taxon>Pantherinae</taxon>
        <taxon>Panthera</taxon>
    </lineage>
</organism>
<evidence type="ECO:0000259" key="3">
    <source>
        <dbReference type="Pfam" id="PF05177"/>
    </source>
</evidence>
<dbReference type="InterPro" id="IPR029341">
    <property type="entry name" value="FAM21/CAPZIP"/>
</dbReference>
<feature type="region of interest" description="Disordered" evidence="2">
    <location>
        <begin position="22"/>
        <end position="183"/>
    </location>
</feature>
<accession>A0A8C8X8J1</accession>
<dbReference type="GO" id="GO:0042147">
    <property type="term" value="P:retrograde transport, endosome to Golgi"/>
    <property type="evidence" value="ECO:0007669"/>
    <property type="project" value="TreeGrafter"/>
</dbReference>
<sequence length="562" mass="59683">MESRLPRPSPALGGDSICLDLRLNLNPDRRPPSPAPHPFPPPPTPGLPLPRALAQGRAARSPERGSRRAAAPLPCAPQPRPGGRGEPSGQRARPPRSRHLEAMEERPAETSANVDDSAPPSVAQLAGRFREQAAAAKETPACKPTRRKPPCSLPLFPPKVELGQNGEEKSPPNASHPPKIKVKSSPLIEKLQANLAFDPAALLPGASPKSPGLKAAVSPFQSPPSTPSSPGVRCQAGELEEVPVSFDQPPEGSHLPCYNKVRTRGSIKRRPPSRRFRRSQSDCGDLGGFRPPESSQENGAKEENGDEVFPSKSKAPGSPPPSEKPVGELGSQEKPPLRRMSSRTEKQEEKGRAPGEAQHHQEAVGGSEEEAGTRPAKEEAVQPAPASNPEAANGCRSPTEEKPAGEQTGKSAEVKEERAENEEGEPGQSCQDTKGLAEGAAGEAPPSPSGGVEGGHSFEQGRGEEKDEEGAVLEPGCNPSDEAPKTEVSGRRVPLRRQGRGQRVPAHTSSQMSSSVQKHRHWVETSCGKCEGTEGQERRPVLSPPSCPFGGLFCCGCVWRPR</sequence>
<gene>
    <name evidence="5" type="primary">RCSD1</name>
</gene>
<protein>
    <submittedName>
        <fullName evidence="5">RCSD domain containing 1</fullName>
    </submittedName>
</protein>
<feature type="compositionally biased region" description="Basic and acidic residues" evidence="2">
    <location>
        <begin position="371"/>
        <end position="380"/>
    </location>
</feature>
<keyword evidence="6" id="KW-1185">Reference proteome</keyword>
<evidence type="ECO:0000256" key="1">
    <source>
        <dbReference type="ARBA" id="ARBA00022553"/>
    </source>
</evidence>
<feature type="compositionally biased region" description="Pro residues" evidence="2">
    <location>
        <begin position="32"/>
        <end position="48"/>
    </location>
</feature>
<dbReference type="GO" id="GO:0036010">
    <property type="term" value="P:protein localization to endosome"/>
    <property type="evidence" value="ECO:0007669"/>
    <property type="project" value="TreeGrafter"/>
</dbReference>
<keyword evidence="1" id="KW-0597">Phosphoprotein</keyword>
<reference evidence="5" key="1">
    <citation type="journal article" date="2019" name="bioRxiv">
        <title>Long live the king: chromosome-level assembly of the lion (Panthera leo) using linked-read, Hi-C, and long read data.</title>
        <authorList>
            <person name="Armstrong E.E."/>
            <person name="Taylor R.W."/>
            <person name="Miller D.E."/>
            <person name="Kaelin C."/>
            <person name="Barsh G."/>
            <person name="Hadly E.A."/>
            <person name="Petrov D."/>
        </authorList>
    </citation>
    <scope>NUCLEOTIDE SEQUENCE [LARGE SCALE GENOMIC DNA]</scope>
</reference>
<dbReference type="GO" id="GO:0005769">
    <property type="term" value="C:early endosome"/>
    <property type="evidence" value="ECO:0007669"/>
    <property type="project" value="TreeGrafter"/>
</dbReference>
<dbReference type="PANTHER" id="PTHR21669:SF2">
    <property type="entry name" value="CAPZ-INTERACTING PROTEIN"/>
    <property type="match status" value="1"/>
</dbReference>
<dbReference type="GO" id="GO:1905394">
    <property type="term" value="F:retromer complex binding"/>
    <property type="evidence" value="ECO:0007669"/>
    <property type="project" value="TreeGrafter"/>
</dbReference>
<evidence type="ECO:0000259" key="4">
    <source>
        <dbReference type="Pfam" id="PF15255"/>
    </source>
</evidence>
<evidence type="ECO:0000313" key="5">
    <source>
        <dbReference type="Ensembl" id="ENSPLOP00000015749.1"/>
    </source>
</evidence>
<feature type="domain" description="FAM21/CAPZIP" evidence="4">
    <location>
        <begin position="179"/>
        <end position="280"/>
    </location>
</feature>
<dbReference type="OMA" id="SHFSQIP"/>
<feature type="compositionally biased region" description="Polar residues" evidence="2">
    <location>
        <begin position="507"/>
        <end position="516"/>
    </location>
</feature>
<dbReference type="GO" id="GO:0003009">
    <property type="term" value="P:skeletal muscle contraction"/>
    <property type="evidence" value="ECO:0007669"/>
    <property type="project" value="TreeGrafter"/>
</dbReference>
<reference evidence="5" key="3">
    <citation type="submission" date="2025-09" db="UniProtKB">
        <authorList>
            <consortium name="Ensembl"/>
        </authorList>
    </citation>
    <scope>IDENTIFICATION</scope>
</reference>
<dbReference type="GO" id="GO:0071203">
    <property type="term" value="C:WASH complex"/>
    <property type="evidence" value="ECO:0007669"/>
    <property type="project" value="TreeGrafter"/>
</dbReference>
<dbReference type="PANTHER" id="PTHR21669">
    <property type="entry name" value="CAPZ-INTERACTING PROTEIN AND RELATED PROTEINS"/>
    <property type="match status" value="1"/>
</dbReference>
<dbReference type="Proteomes" id="UP000694399">
    <property type="component" value="Chromosome F2"/>
</dbReference>
<dbReference type="GO" id="GO:0071474">
    <property type="term" value="P:cellular hyperosmotic response"/>
    <property type="evidence" value="ECO:0007669"/>
    <property type="project" value="Ensembl"/>
</dbReference>
<feature type="domain" description="RCSD" evidence="3">
    <location>
        <begin position="326"/>
        <end position="420"/>
    </location>
</feature>
<feature type="compositionally biased region" description="Basic and acidic residues" evidence="2">
    <location>
        <begin position="342"/>
        <end position="362"/>
    </location>
</feature>
<dbReference type="GO" id="GO:1901981">
    <property type="term" value="F:phosphatidylinositol phosphate binding"/>
    <property type="evidence" value="ECO:0007669"/>
    <property type="project" value="TreeGrafter"/>
</dbReference>
<proteinExistence type="predicted"/>
<dbReference type="InterPro" id="IPR007850">
    <property type="entry name" value="RCSD"/>
</dbReference>
<evidence type="ECO:0000313" key="6">
    <source>
        <dbReference type="Proteomes" id="UP000694399"/>
    </source>
</evidence>
<dbReference type="GO" id="GO:0005829">
    <property type="term" value="C:cytosol"/>
    <property type="evidence" value="ECO:0007669"/>
    <property type="project" value="GOC"/>
</dbReference>
<dbReference type="AlphaFoldDB" id="A0A8C8X8J1"/>
<dbReference type="Pfam" id="PF15255">
    <property type="entry name" value="CAP-ZIP_m"/>
    <property type="match status" value="1"/>
</dbReference>
<feature type="region of interest" description="Disordered" evidence="2">
    <location>
        <begin position="201"/>
        <end position="519"/>
    </location>
</feature>